<dbReference type="PRINTS" id="PR00702">
    <property type="entry name" value="ACRIFLAVINRP"/>
</dbReference>
<organism evidence="2 3">
    <name type="scientific">Peribacillus simplex</name>
    <dbReference type="NCBI Taxonomy" id="1478"/>
    <lineage>
        <taxon>Bacteria</taxon>
        <taxon>Bacillati</taxon>
        <taxon>Bacillota</taxon>
        <taxon>Bacilli</taxon>
        <taxon>Bacillales</taxon>
        <taxon>Bacillaceae</taxon>
        <taxon>Peribacillus</taxon>
    </lineage>
</organism>
<evidence type="ECO:0000256" key="1">
    <source>
        <dbReference type="SAM" id="Phobius"/>
    </source>
</evidence>
<dbReference type="SUPFAM" id="SSF82693">
    <property type="entry name" value="Multidrug efflux transporter AcrB pore domain, PN1, PN2, PC1 and PC2 subdomains"/>
    <property type="match status" value="2"/>
</dbReference>
<keyword evidence="1" id="KW-0812">Transmembrane</keyword>
<evidence type="ECO:0000313" key="2">
    <source>
        <dbReference type="EMBL" id="TVX82833.1"/>
    </source>
</evidence>
<dbReference type="Gene3D" id="3.30.70.1440">
    <property type="entry name" value="Multidrug efflux transporter AcrB pore domain"/>
    <property type="match status" value="1"/>
</dbReference>
<dbReference type="SUPFAM" id="SSF82714">
    <property type="entry name" value="Multidrug efflux transporter AcrB TolC docking domain, DN and DC subdomains"/>
    <property type="match status" value="1"/>
</dbReference>
<keyword evidence="1" id="KW-1133">Transmembrane helix</keyword>
<reference evidence="2 3" key="1">
    <citation type="submission" date="2019-07" db="EMBL/GenBank/DDBJ databases">
        <title>Genome assembly of Bacillus simplex strain GGC-P6A.</title>
        <authorList>
            <person name="Jennings M.E."/>
            <person name="Barton H.A."/>
        </authorList>
    </citation>
    <scope>NUCLEOTIDE SEQUENCE [LARGE SCALE GENOMIC DNA]</scope>
    <source>
        <strain evidence="2 3">GGC-P6A</strain>
    </source>
</reference>
<dbReference type="InterPro" id="IPR001036">
    <property type="entry name" value="Acrflvin-R"/>
</dbReference>
<dbReference type="SUPFAM" id="SSF82866">
    <property type="entry name" value="Multidrug efflux transporter AcrB transmembrane domain"/>
    <property type="match status" value="2"/>
</dbReference>
<dbReference type="Gene3D" id="3.30.2090.10">
    <property type="entry name" value="Multidrug efflux transporter AcrB TolC docking domain, DN and DC subdomains"/>
    <property type="match status" value="2"/>
</dbReference>
<dbReference type="Gene3D" id="1.20.1640.10">
    <property type="entry name" value="Multidrug efflux transporter AcrB transmembrane domain"/>
    <property type="match status" value="2"/>
</dbReference>
<protein>
    <submittedName>
        <fullName evidence="2">Efflux RND transporter permease subunit</fullName>
    </submittedName>
</protein>
<evidence type="ECO:0000313" key="3">
    <source>
        <dbReference type="Proteomes" id="UP000317770"/>
    </source>
</evidence>
<feature type="transmembrane region" description="Helical" evidence="1">
    <location>
        <begin position="931"/>
        <end position="950"/>
    </location>
</feature>
<feature type="transmembrane region" description="Helical" evidence="1">
    <location>
        <begin position="886"/>
        <end position="910"/>
    </location>
</feature>
<dbReference type="RefSeq" id="WP_144477344.1">
    <property type="nucleotide sequence ID" value="NZ_VNKI01000002.1"/>
</dbReference>
<accession>A0A8B5Y276</accession>
<dbReference type="PANTHER" id="PTHR32063">
    <property type="match status" value="1"/>
</dbReference>
<name>A0A8B5Y276_9BACI</name>
<feature type="transmembrane region" description="Helical" evidence="1">
    <location>
        <begin position="834"/>
        <end position="853"/>
    </location>
</feature>
<dbReference type="Gene3D" id="3.30.70.1320">
    <property type="entry name" value="Multidrug efflux transporter AcrB pore domain like"/>
    <property type="match status" value="1"/>
</dbReference>
<feature type="transmembrane region" description="Helical" evidence="1">
    <location>
        <begin position="508"/>
        <end position="528"/>
    </location>
</feature>
<dbReference type="EMBL" id="VNKI01000002">
    <property type="protein sequence ID" value="TVX82833.1"/>
    <property type="molecule type" value="Genomic_DNA"/>
</dbReference>
<sequence length="1011" mass="109733">MEFFTKWAFKNKAAVSLVTIFILLIGVVSYFKLPMEFLPSADNPQVTIITMGQGTDSKTMETQVTDPIERAVTGVKGKSSIYSTTGDGFSKVDLFFEAGSDMKQAKLDVQEALGSVALPQSMAKPTVTQLNTSMIPISFVAVTFKDGLTAENIDFTKKELEPLYKDIKGVSDVQTFGVSQSILSVKVDNEELAKKKVSIQDIMSVLNGQNAALAVGEKVIDGKASNIKVIGDLTSIEKLKALKVTPNVTLGEIAKVEEAKDGNLISRFNGKESIDLSIIKDSQSNAVTISKEVEKVAKEINEKYSDQKSTIYLSTADMVETSVQTMVKEVLLGALFATIVIMVFLRNVRSTFITIVSIPLSLGFTLFLLSLSGVTLNILTLGGVAVAIGRLVDDSIVVIENIFRKMQQEKISIEMVMDATKEVGVAITASTLTTVAVFLPVALLNGGLQEFLLPFALTVTYSLLASLIVALTVVPLMSAGLLKRTELPKHRPAKRFTKLVTWSLNHKWVVLIVAMLLFVGSIGTYFAMPKGAIDNSSADYVSVTLTYPNDQPYEKVKEKAIELEETMQGMSEADNIFMQLGNSAETAQYGAVTSPTEATFGILVKDKANVDSILKKMEKEQENYPDAKLTATASSFMMGASKTNITIDVIGSNVEDLELTANKVKEGIQDIKGIEDVTTNQDEKKTIYSFKVDPAKGNTEQIGQQLGIMLNKTPIGNITLQDKQTPVVLEPILDPKKPEDLKSIPIMTDGGLAPVSKVASLKSDESATTQFHKDGETYLQLTATVDPTKLSDIASKINLEIFGDKENKGLDIPNDVEILVGGASAQQTDDFSDLFLTMLISIGIVFLIMVITFKSIKAPIAILFSLPFAAIGAVLGLVISRIPVDITALLGALMLIGIVVTNAIVLLDRVKQNEEKMIIRDAIVEATATRFRPIIMTAVATICAMLPLLYKKAETGSLVSQSLAIVVIGGLAVSTLLTLIVIPCIYELLYYKKSKKQRKKKREPVNEQIEM</sequence>
<dbReference type="AlphaFoldDB" id="A0A8B5Y276"/>
<dbReference type="PANTHER" id="PTHR32063:SF0">
    <property type="entry name" value="SWARMING MOTILITY PROTEIN SWRC"/>
    <property type="match status" value="1"/>
</dbReference>
<gene>
    <name evidence="2" type="ORF">FQP34_04345</name>
</gene>
<feature type="transmembrane region" description="Helical" evidence="1">
    <location>
        <begin position="352"/>
        <end position="372"/>
    </location>
</feature>
<dbReference type="Gene3D" id="3.30.70.1430">
    <property type="entry name" value="Multidrug efflux transporter AcrB pore domain"/>
    <property type="match status" value="2"/>
</dbReference>
<dbReference type="GO" id="GO:0005886">
    <property type="term" value="C:plasma membrane"/>
    <property type="evidence" value="ECO:0007669"/>
    <property type="project" value="TreeGrafter"/>
</dbReference>
<proteinExistence type="predicted"/>
<feature type="transmembrane region" description="Helical" evidence="1">
    <location>
        <begin position="326"/>
        <end position="345"/>
    </location>
</feature>
<dbReference type="Proteomes" id="UP000317770">
    <property type="component" value="Unassembled WGS sequence"/>
</dbReference>
<feature type="transmembrane region" description="Helical" evidence="1">
    <location>
        <begin position="423"/>
        <end position="443"/>
    </location>
</feature>
<feature type="transmembrane region" description="Helical" evidence="1">
    <location>
        <begin position="860"/>
        <end position="880"/>
    </location>
</feature>
<dbReference type="InterPro" id="IPR027463">
    <property type="entry name" value="AcrB_DN_DC_subdom"/>
</dbReference>
<feature type="transmembrane region" description="Helical" evidence="1">
    <location>
        <begin position="12"/>
        <end position="31"/>
    </location>
</feature>
<feature type="transmembrane region" description="Helical" evidence="1">
    <location>
        <begin position="455"/>
        <end position="482"/>
    </location>
</feature>
<dbReference type="Pfam" id="PF00873">
    <property type="entry name" value="ACR_tran"/>
    <property type="match status" value="1"/>
</dbReference>
<feature type="transmembrane region" description="Helical" evidence="1">
    <location>
        <begin position="378"/>
        <end position="403"/>
    </location>
</feature>
<keyword evidence="1" id="KW-0472">Membrane</keyword>
<dbReference type="GO" id="GO:0042910">
    <property type="term" value="F:xenobiotic transmembrane transporter activity"/>
    <property type="evidence" value="ECO:0007669"/>
    <property type="project" value="TreeGrafter"/>
</dbReference>
<comment type="caution">
    <text evidence="2">The sequence shown here is derived from an EMBL/GenBank/DDBJ whole genome shotgun (WGS) entry which is preliminary data.</text>
</comment>
<feature type="transmembrane region" description="Helical" evidence="1">
    <location>
        <begin position="962"/>
        <end position="991"/>
    </location>
</feature>